<proteinExistence type="predicted"/>
<keyword evidence="3" id="KW-1185">Reference proteome</keyword>
<organism evidence="2 3">
    <name type="scientific">Blastomyces parvus</name>
    <dbReference type="NCBI Taxonomy" id="2060905"/>
    <lineage>
        <taxon>Eukaryota</taxon>
        <taxon>Fungi</taxon>
        <taxon>Dikarya</taxon>
        <taxon>Ascomycota</taxon>
        <taxon>Pezizomycotina</taxon>
        <taxon>Eurotiomycetes</taxon>
        <taxon>Eurotiomycetidae</taxon>
        <taxon>Onygenales</taxon>
        <taxon>Ajellomycetaceae</taxon>
        <taxon>Blastomyces</taxon>
    </lineage>
</organism>
<name>A0A2B7XDP7_9EURO</name>
<feature type="compositionally biased region" description="Low complexity" evidence="1">
    <location>
        <begin position="12"/>
        <end position="22"/>
    </location>
</feature>
<gene>
    <name evidence="2" type="ORF">GX51_02136</name>
</gene>
<dbReference type="AlphaFoldDB" id="A0A2B7XDP7"/>
<dbReference type="EMBL" id="PDNC01000018">
    <property type="protein sequence ID" value="PGH06891.1"/>
    <property type="molecule type" value="Genomic_DNA"/>
</dbReference>
<accession>A0A2B7XDP7</accession>
<comment type="caution">
    <text evidence="2">The sequence shown here is derived from an EMBL/GenBank/DDBJ whole genome shotgun (WGS) entry which is preliminary data.</text>
</comment>
<evidence type="ECO:0000313" key="3">
    <source>
        <dbReference type="Proteomes" id="UP000224080"/>
    </source>
</evidence>
<feature type="region of interest" description="Disordered" evidence="1">
    <location>
        <begin position="1"/>
        <end position="39"/>
    </location>
</feature>
<sequence length="109" mass="12167">MICEEGLKARSRAAPSQAAPAQRAKESETHVKQKRRSLSALCSGNQASAMIIEALMKHEHGDVVSDAQEKEKPITPEKKLMAKEQLDKNLSPFKPMIRHELVDLNQSYT</sequence>
<dbReference type="Proteomes" id="UP000224080">
    <property type="component" value="Unassembled WGS sequence"/>
</dbReference>
<evidence type="ECO:0000313" key="2">
    <source>
        <dbReference type="EMBL" id="PGH06891.1"/>
    </source>
</evidence>
<protein>
    <submittedName>
        <fullName evidence="2">Uncharacterized protein</fullName>
    </submittedName>
</protein>
<evidence type="ECO:0000256" key="1">
    <source>
        <dbReference type="SAM" id="MobiDB-lite"/>
    </source>
</evidence>
<reference evidence="2 3" key="1">
    <citation type="submission" date="2017-10" db="EMBL/GenBank/DDBJ databases">
        <title>Comparative genomics in systemic dimorphic fungi from Ajellomycetaceae.</title>
        <authorList>
            <person name="Munoz J.F."/>
            <person name="Mcewen J.G."/>
            <person name="Clay O.K."/>
            <person name="Cuomo C.A."/>
        </authorList>
    </citation>
    <scope>NUCLEOTIDE SEQUENCE [LARGE SCALE GENOMIC DNA]</scope>
    <source>
        <strain evidence="2 3">UAMH130</strain>
    </source>
</reference>